<reference evidence="1" key="1">
    <citation type="journal article" date="2009" name="Rice">
        <title>De Novo Next Generation Sequencing of Plant Genomes.</title>
        <authorList>
            <person name="Rounsley S."/>
            <person name="Marri P.R."/>
            <person name="Yu Y."/>
            <person name="He R."/>
            <person name="Sisneros N."/>
            <person name="Goicoechea J.L."/>
            <person name="Lee S.J."/>
            <person name="Angelova A."/>
            <person name="Kudrna D."/>
            <person name="Luo M."/>
            <person name="Affourtit J."/>
            <person name="Desany B."/>
            <person name="Knight J."/>
            <person name="Niazi F."/>
            <person name="Egholm M."/>
            <person name="Wing R.A."/>
        </authorList>
    </citation>
    <scope>NUCLEOTIDE SEQUENCE [LARGE SCALE GENOMIC DNA]</scope>
    <source>
        <strain evidence="1">cv. IRGC 105608</strain>
    </source>
</reference>
<evidence type="ECO:0000313" key="2">
    <source>
        <dbReference type="Proteomes" id="UP000026960"/>
    </source>
</evidence>
<organism evidence="1">
    <name type="scientific">Oryza barthii</name>
    <dbReference type="NCBI Taxonomy" id="65489"/>
    <lineage>
        <taxon>Eukaryota</taxon>
        <taxon>Viridiplantae</taxon>
        <taxon>Streptophyta</taxon>
        <taxon>Embryophyta</taxon>
        <taxon>Tracheophyta</taxon>
        <taxon>Spermatophyta</taxon>
        <taxon>Magnoliopsida</taxon>
        <taxon>Liliopsida</taxon>
        <taxon>Poales</taxon>
        <taxon>Poaceae</taxon>
        <taxon>BOP clade</taxon>
        <taxon>Oryzoideae</taxon>
        <taxon>Oryzeae</taxon>
        <taxon>Oryzinae</taxon>
        <taxon>Oryza</taxon>
    </lineage>
</organism>
<reference evidence="1" key="2">
    <citation type="submission" date="2015-03" db="UniProtKB">
        <authorList>
            <consortium name="EnsemblPlants"/>
        </authorList>
    </citation>
    <scope>IDENTIFICATION</scope>
</reference>
<proteinExistence type="predicted"/>
<dbReference type="EnsemblPlants" id="OBART01G20270.1">
    <property type="protein sequence ID" value="OBART01G20270.1"/>
    <property type="gene ID" value="OBART01G20270"/>
</dbReference>
<keyword evidence="2" id="KW-1185">Reference proteome</keyword>
<protein>
    <submittedName>
        <fullName evidence="1">Uncharacterized protein</fullName>
    </submittedName>
</protein>
<dbReference type="HOGENOM" id="CLU_2162268_0_0_1"/>
<dbReference type="PaxDb" id="65489-OBART01G20270.1"/>
<accession>A0A0D3EQE4</accession>
<name>A0A0D3EQE4_9ORYZ</name>
<evidence type="ECO:0000313" key="1">
    <source>
        <dbReference type="EnsemblPlants" id="OBART01G20270.1"/>
    </source>
</evidence>
<sequence length="111" mass="12620">MSLLMDTTKFIWERNFKKTKLPLALSNPHCLHPHLSAAHHLPSSKPRQPRSLTPPLLIAAARPQPPLFTTSAIEAAVAGLITRLLRGAGAARRRRAWRWWVSSLDGKWMRW</sequence>
<dbReference type="AlphaFoldDB" id="A0A0D3EQE4"/>
<dbReference type="Proteomes" id="UP000026960">
    <property type="component" value="Chromosome 1"/>
</dbReference>
<dbReference type="Gramene" id="OBART01G20270.1">
    <property type="protein sequence ID" value="OBART01G20270.1"/>
    <property type="gene ID" value="OBART01G20270"/>
</dbReference>